<evidence type="ECO:0000259" key="2">
    <source>
        <dbReference type="Pfam" id="PF20736"/>
    </source>
</evidence>
<dbReference type="InterPro" id="IPR049049">
    <property type="entry name" value="Beta-AFase-like_GH127_C"/>
</dbReference>
<dbReference type="PANTHER" id="PTHR43465">
    <property type="entry name" value="DUF1680 DOMAIN PROTEIN (AFU_ORTHOLOGUE AFUA_1G08910)"/>
    <property type="match status" value="1"/>
</dbReference>
<feature type="domain" description="Non-reducing end beta-L-arabinofuranosidase-like GH127 C-terminal" evidence="3">
    <location>
        <begin position="548"/>
        <end position="661"/>
    </location>
</feature>
<feature type="domain" description="Non-reducing end beta-L-arabinofuranosidase-like GH127 catalytic" evidence="1">
    <location>
        <begin position="13"/>
        <end position="439"/>
    </location>
</feature>
<dbReference type="InterPro" id="IPR049046">
    <property type="entry name" value="Beta-AFase-like_GH127_middle"/>
</dbReference>
<name>A0ABU7UQX7_9CLOT</name>
<keyword evidence="5" id="KW-1185">Reference proteome</keyword>
<evidence type="ECO:0000313" key="4">
    <source>
        <dbReference type="EMBL" id="MEF2112763.1"/>
    </source>
</evidence>
<comment type="caution">
    <text evidence="4">The sequence shown here is derived from an EMBL/GenBank/DDBJ whole genome shotgun (WGS) entry which is preliminary data.</text>
</comment>
<dbReference type="Pfam" id="PF20737">
    <property type="entry name" value="Glyco_hydro127C"/>
    <property type="match status" value="1"/>
</dbReference>
<reference evidence="4 5" key="1">
    <citation type="submission" date="2023-11" db="EMBL/GenBank/DDBJ databases">
        <title>Draft genome sequence of a psychrophilic Clostridium strain from permafrost water brine.</title>
        <authorList>
            <person name="Shcherbakova V.A."/>
            <person name="Trubitsyn V.E."/>
            <person name="Zakharyuk A.G."/>
        </authorList>
    </citation>
    <scope>NUCLEOTIDE SEQUENCE [LARGE SCALE GENOMIC DNA]</scope>
    <source>
        <strain evidence="4 5">14F</strain>
    </source>
</reference>
<dbReference type="PANTHER" id="PTHR43465:SF2">
    <property type="entry name" value="DUF1680 DOMAIN PROTEIN (AFU_ORTHOLOGUE AFUA_1G08910)"/>
    <property type="match status" value="1"/>
</dbReference>
<sequence length="664" mass="76680">MKNEKKSEINIKDITITDDFWSKYIKLVKNEMIPYQWNVLNDEANIKIDAERDDKNIPIEKSHAIENFKIAAGLKSGHHYGYVFQDSDVYKWLEAVSYSLINDSNVELENIADSVIDLIGLAQQKDGYLDTYFTIDAKERKFKRLLESHELYCAGHFMEAAAAYYSVTGKRKIIDIACNLADCINRYFGPEEGKIHGYDGHEEVEIGLAKLYSVTQNKKYLKLSKYFLYERGKDSNFLKDQLKDDDNKTFILPGMEKFPRKYFQVHKPILKQETAQGHSVRLMYMCTAMADIAYLTNDKEMLEACRKLWGNITSKRMYITGGIGSTVIGEAFTYDYDLPNDTMYCETCASVGLIFFAFNMLKNEPLSLYGNVMERSLYNSTISGMALDGKHFFYVNPLEVDPVASKNDPGKSHVKVTRSEWFGCACCPPNLARTLTSLGKYIYTIFNSTIYTHLYMSNEVDILINNNKVSIRQETNYPWSGDIKLFLKVEKSSNFIMAFRIPDWCYSYFVKVNDEKAEYKIINGYISILRDWNTSDTIEINFEMEIQEIVANPNIKDDLGKVAIQKGPFIYCLEEVDNGKNLHLIRLDKYASYEYEFDSKLLGGVGKIKTKAKKLIIDNSWEGQLYRSDKKSPIYEECEITFVPYYSWANRSVGEMRVFINKDL</sequence>
<dbReference type="Pfam" id="PF20736">
    <property type="entry name" value="Glyco_hydro127M"/>
    <property type="match status" value="1"/>
</dbReference>
<evidence type="ECO:0000259" key="3">
    <source>
        <dbReference type="Pfam" id="PF20737"/>
    </source>
</evidence>
<protein>
    <submittedName>
        <fullName evidence="4">Beta-L-arabinofuranosidase domain-containing protein</fullName>
    </submittedName>
</protein>
<feature type="domain" description="Non-reducing end beta-L-arabinofuranosidase-like GH127 middle" evidence="2">
    <location>
        <begin position="449"/>
        <end position="544"/>
    </location>
</feature>
<dbReference type="InterPro" id="IPR012878">
    <property type="entry name" value="Beta-AFase-like_GH127_cat"/>
</dbReference>
<dbReference type="Pfam" id="PF07944">
    <property type="entry name" value="Beta-AFase-like_GH127_cat"/>
    <property type="match status" value="1"/>
</dbReference>
<dbReference type="Proteomes" id="UP001498469">
    <property type="component" value="Unassembled WGS sequence"/>
</dbReference>
<organism evidence="4 5">
    <name type="scientific">Clostridium frigoriphilum</name>
    <dbReference type="NCBI Taxonomy" id="443253"/>
    <lineage>
        <taxon>Bacteria</taxon>
        <taxon>Bacillati</taxon>
        <taxon>Bacillota</taxon>
        <taxon>Clostridia</taxon>
        <taxon>Eubacteriales</taxon>
        <taxon>Clostridiaceae</taxon>
        <taxon>Clostridium</taxon>
    </lineage>
</organism>
<evidence type="ECO:0000313" key="5">
    <source>
        <dbReference type="Proteomes" id="UP001498469"/>
    </source>
</evidence>
<dbReference type="EMBL" id="JAZHFS010000008">
    <property type="protein sequence ID" value="MEF2112763.1"/>
    <property type="molecule type" value="Genomic_DNA"/>
</dbReference>
<proteinExistence type="predicted"/>
<dbReference type="RefSeq" id="WP_216251014.1">
    <property type="nucleotide sequence ID" value="NZ_JAZHFS010000008.1"/>
</dbReference>
<evidence type="ECO:0000259" key="1">
    <source>
        <dbReference type="Pfam" id="PF07944"/>
    </source>
</evidence>
<accession>A0ABU7UQX7</accession>
<gene>
    <name evidence="4" type="ORF">SJI18_10645</name>
</gene>
<dbReference type="InterPro" id="IPR049174">
    <property type="entry name" value="Beta-AFase-like"/>
</dbReference>